<comment type="caution">
    <text evidence="2">The sequence shown here is derived from an EMBL/GenBank/DDBJ whole genome shotgun (WGS) entry which is preliminary data.</text>
</comment>
<dbReference type="Proteomes" id="UP000297280">
    <property type="component" value="Unassembled WGS sequence"/>
</dbReference>
<organism evidence="2 3">
    <name type="scientific">Botrytis porri</name>
    <dbReference type="NCBI Taxonomy" id="87229"/>
    <lineage>
        <taxon>Eukaryota</taxon>
        <taxon>Fungi</taxon>
        <taxon>Dikarya</taxon>
        <taxon>Ascomycota</taxon>
        <taxon>Pezizomycotina</taxon>
        <taxon>Leotiomycetes</taxon>
        <taxon>Helotiales</taxon>
        <taxon>Sclerotiniaceae</taxon>
        <taxon>Botrytis</taxon>
    </lineage>
</organism>
<evidence type="ECO:0000313" key="2">
    <source>
        <dbReference type="EMBL" id="TGO83197.1"/>
    </source>
</evidence>
<protein>
    <submittedName>
        <fullName evidence="2">Uncharacterized protein</fullName>
    </submittedName>
</protein>
<sequence>MKNIAIANPCSRQEFRFPRHRPTVQSQTMEVSFPISTIDCTDTPQTRGTFDRPLKGNKVTSDETYES</sequence>
<reference evidence="2 3" key="1">
    <citation type="submission" date="2017-12" db="EMBL/GenBank/DDBJ databases">
        <title>Comparative genomics of Botrytis spp.</title>
        <authorList>
            <person name="Valero-Jimenez C.A."/>
            <person name="Tapia P."/>
            <person name="Veloso J."/>
            <person name="Silva-Moreno E."/>
            <person name="Staats M."/>
            <person name="Valdes J.H."/>
            <person name="Van Kan J.A.L."/>
        </authorList>
    </citation>
    <scope>NUCLEOTIDE SEQUENCE [LARGE SCALE GENOMIC DNA]</scope>
    <source>
        <strain evidence="2 3">MUCL3349</strain>
    </source>
</reference>
<proteinExistence type="predicted"/>
<feature type="region of interest" description="Disordered" evidence="1">
    <location>
        <begin position="38"/>
        <end position="67"/>
    </location>
</feature>
<feature type="compositionally biased region" description="Polar residues" evidence="1">
    <location>
        <begin position="38"/>
        <end position="48"/>
    </location>
</feature>
<name>A0A4Z1KAW7_9HELO</name>
<dbReference type="AlphaFoldDB" id="A0A4Z1KAW7"/>
<evidence type="ECO:0000313" key="3">
    <source>
        <dbReference type="Proteomes" id="UP000297280"/>
    </source>
</evidence>
<accession>A0A4Z1KAW7</accession>
<evidence type="ECO:0000256" key="1">
    <source>
        <dbReference type="SAM" id="MobiDB-lite"/>
    </source>
</evidence>
<dbReference type="EMBL" id="PQXO01000685">
    <property type="protein sequence ID" value="TGO83197.1"/>
    <property type="molecule type" value="Genomic_DNA"/>
</dbReference>
<gene>
    <name evidence="2" type="ORF">BPOR_0686g00030</name>
</gene>
<keyword evidence="3" id="KW-1185">Reference proteome</keyword>